<sequence>MLIDGSRASASFILKLEIAFDLDAADHLTVEISDNADNCTTRLHIAGDETCLSTESIGLAENHFRDVLNGTAAMDESKVALRSLVLNATAPSEVSSENSTVADLRTCLTTLKPMGMATVSVSVSHWRSIYFTFKY</sequence>
<reference evidence="1" key="1">
    <citation type="submission" date="2023-04" db="EMBL/GenBank/DDBJ databases">
        <title>Phytophthora lilii NBRC 32176.</title>
        <authorList>
            <person name="Ichikawa N."/>
            <person name="Sato H."/>
            <person name="Tonouchi N."/>
        </authorList>
    </citation>
    <scope>NUCLEOTIDE SEQUENCE</scope>
    <source>
        <strain evidence="1">NBRC 32176</strain>
    </source>
</reference>
<dbReference type="AlphaFoldDB" id="A0A9W6TVA1"/>
<dbReference type="EMBL" id="BSXW01000357">
    <property type="protein sequence ID" value="GMF19890.1"/>
    <property type="molecule type" value="Genomic_DNA"/>
</dbReference>
<gene>
    <name evidence="1" type="ORF">Plil01_000765300</name>
</gene>
<accession>A0A9W6TVA1</accession>
<comment type="caution">
    <text evidence="1">The sequence shown here is derived from an EMBL/GenBank/DDBJ whole genome shotgun (WGS) entry which is preliminary data.</text>
</comment>
<organism evidence="1 2">
    <name type="scientific">Phytophthora lilii</name>
    <dbReference type="NCBI Taxonomy" id="2077276"/>
    <lineage>
        <taxon>Eukaryota</taxon>
        <taxon>Sar</taxon>
        <taxon>Stramenopiles</taxon>
        <taxon>Oomycota</taxon>
        <taxon>Peronosporomycetes</taxon>
        <taxon>Peronosporales</taxon>
        <taxon>Peronosporaceae</taxon>
        <taxon>Phytophthora</taxon>
    </lineage>
</organism>
<keyword evidence="2" id="KW-1185">Reference proteome</keyword>
<evidence type="ECO:0000313" key="1">
    <source>
        <dbReference type="EMBL" id="GMF19890.1"/>
    </source>
</evidence>
<evidence type="ECO:0000313" key="2">
    <source>
        <dbReference type="Proteomes" id="UP001165083"/>
    </source>
</evidence>
<proteinExistence type="predicted"/>
<protein>
    <submittedName>
        <fullName evidence="1">Unnamed protein product</fullName>
    </submittedName>
</protein>
<name>A0A9W6TVA1_9STRA</name>
<dbReference type="Proteomes" id="UP001165083">
    <property type="component" value="Unassembled WGS sequence"/>
</dbReference>